<organism evidence="2 3">
    <name type="scientific">Diversispora eburnea</name>
    <dbReference type="NCBI Taxonomy" id="1213867"/>
    <lineage>
        <taxon>Eukaryota</taxon>
        <taxon>Fungi</taxon>
        <taxon>Fungi incertae sedis</taxon>
        <taxon>Mucoromycota</taxon>
        <taxon>Glomeromycotina</taxon>
        <taxon>Glomeromycetes</taxon>
        <taxon>Diversisporales</taxon>
        <taxon>Diversisporaceae</taxon>
        <taxon>Diversispora</taxon>
    </lineage>
</organism>
<evidence type="ECO:0000313" key="2">
    <source>
        <dbReference type="EMBL" id="CAG8555965.1"/>
    </source>
</evidence>
<evidence type="ECO:0000256" key="1">
    <source>
        <dbReference type="SAM" id="MobiDB-lite"/>
    </source>
</evidence>
<comment type="caution">
    <text evidence="2">The sequence shown here is derived from an EMBL/GenBank/DDBJ whole genome shotgun (WGS) entry which is preliminary data.</text>
</comment>
<keyword evidence="3" id="KW-1185">Reference proteome</keyword>
<feature type="compositionally biased region" description="Low complexity" evidence="1">
    <location>
        <begin position="94"/>
        <end position="113"/>
    </location>
</feature>
<protein>
    <submittedName>
        <fullName evidence="2">569_t:CDS:1</fullName>
    </submittedName>
</protein>
<evidence type="ECO:0000313" key="3">
    <source>
        <dbReference type="Proteomes" id="UP000789706"/>
    </source>
</evidence>
<reference evidence="2" key="1">
    <citation type="submission" date="2021-06" db="EMBL/GenBank/DDBJ databases">
        <authorList>
            <person name="Kallberg Y."/>
            <person name="Tangrot J."/>
            <person name="Rosling A."/>
        </authorList>
    </citation>
    <scope>NUCLEOTIDE SEQUENCE</scope>
    <source>
        <strain evidence="2">AZ414A</strain>
    </source>
</reference>
<name>A0A9N9B9W3_9GLOM</name>
<dbReference type="AlphaFoldDB" id="A0A9N9B9W3"/>
<gene>
    <name evidence="2" type="ORF">DEBURN_LOCUS7340</name>
</gene>
<proteinExistence type="predicted"/>
<sequence length="166" mass="18905">MFNCNGQFVQELSQRSNLSNENTIRSSHIFGSSKVRYSFIPTDGTEIGISDLIEEVCADDGLIDINNKENELKDELFKENLSESQREKSSPQRTFTQIQTSSTSSTPTVSSFSNNKEDFTQLHRMSPSPSPSIVEKRRISGWLFKPDEISNEIRSVFVDINDELDW</sequence>
<dbReference type="OrthoDB" id="196165at2759"/>
<feature type="region of interest" description="Disordered" evidence="1">
    <location>
        <begin position="80"/>
        <end position="133"/>
    </location>
</feature>
<dbReference type="Proteomes" id="UP000789706">
    <property type="component" value="Unassembled WGS sequence"/>
</dbReference>
<feature type="compositionally biased region" description="Basic and acidic residues" evidence="1">
    <location>
        <begin position="80"/>
        <end position="90"/>
    </location>
</feature>
<dbReference type="EMBL" id="CAJVPK010000871">
    <property type="protein sequence ID" value="CAG8555965.1"/>
    <property type="molecule type" value="Genomic_DNA"/>
</dbReference>
<accession>A0A9N9B9W3</accession>